<proteinExistence type="predicted"/>
<dbReference type="CDD" id="cd16328">
    <property type="entry name" value="RseA_N"/>
    <property type="match status" value="1"/>
</dbReference>
<dbReference type="RefSeq" id="WP_125180414.1">
    <property type="nucleotide sequence ID" value="NZ_QZMU01000001.1"/>
</dbReference>
<dbReference type="InterPro" id="IPR005572">
    <property type="entry name" value="Anti-sigma_E_RseA_N"/>
</dbReference>
<keyword evidence="1" id="KW-0812">Transmembrane</keyword>
<dbReference type="InterPro" id="IPR036147">
    <property type="entry name" value="Anti-sigma_E_RseA_N_sf"/>
</dbReference>
<evidence type="ECO:0000313" key="3">
    <source>
        <dbReference type="EMBL" id="RRQ21199.1"/>
    </source>
</evidence>
<dbReference type="AlphaFoldDB" id="A0A426QHG6"/>
<reference evidence="3 4" key="1">
    <citation type="journal article" date="2010" name="Int. J. Syst. Evol. Microbiol.">
        <title>Thiohalobacter thiocyanaticus gen. nov., sp. nov., a moderately halophilic, sulfur-oxidizing gammaproteobacterium from hypersaline lakes, that utilizes thiocyanate.</title>
        <authorList>
            <person name="Sorokin D.Y."/>
            <person name="Kovaleva O.L."/>
            <person name="Tourova T.P."/>
            <person name="Muyzer G."/>
        </authorList>
    </citation>
    <scope>NUCLEOTIDE SEQUENCE [LARGE SCALE GENOMIC DNA]</scope>
    <source>
        <strain evidence="3 4">Hrh1</strain>
    </source>
</reference>
<organism evidence="3 4">
    <name type="scientific">Thiohalobacter thiocyanaticus</name>
    <dbReference type="NCBI Taxonomy" id="585455"/>
    <lineage>
        <taxon>Bacteria</taxon>
        <taxon>Pseudomonadati</taxon>
        <taxon>Pseudomonadota</taxon>
        <taxon>Gammaproteobacteria</taxon>
        <taxon>Thiohalobacterales</taxon>
        <taxon>Thiohalobacteraceae</taxon>
        <taxon>Thiohalobacter</taxon>
    </lineage>
</organism>
<evidence type="ECO:0000259" key="2">
    <source>
        <dbReference type="Pfam" id="PF03872"/>
    </source>
</evidence>
<evidence type="ECO:0000256" key="1">
    <source>
        <dbReference type="SAM" id="Phobius"/>
    </source>
</evidence>
<protein>
    <recommendedName>
        <fullName evidence="2">Anti sigma-E protein RseA N-terminal domain-containing protein</fullName>
    </recommendedName>
</protein>
<keyword evidence="1" id="KW-1133">Transmembrane helix</keyword>
<dbReference type="EMBL" id="QZMU01000001">
    <property type="protein sequence ID" value="RRQ21199.1"/>
    <property type="molecule type" value="Genomic_DNA"/>
</dbReference>
<dbReference type="OrthoDB" id="5298512at2"/>
<dbReference type="PANTHER" id="PTHR38104">
    <property type="match status" value="1"/>
</dbReference>
<keyword evidence="1" id="KW-0472">Membrane</keyword>
<feature type="domain" description="Anti sigma-E protein RseA N-terminal" evidence="2">
    <location>
        <begin position="6"/>
        <end position="79"/>
    </location>
</feature>
<gene>
    <name evidence="3" type="ORF">D6C00_03995</name>
</gene>
<name>A0A426QHG6_9GAMM</name>
<dbReference type="Pfam" id="PF03872">
    <property type="entry name" value="RseA_N"/>
    <property type="match status" value="1"/>
</dbReference>
<feature type="transmembrane region" description="Helical" evidence="1">
    <location>
        <begin position="92"/>
        <end position="109"/>
    </location>
</feature>
<dbReference type="PANTHER" id="PTHR38104:SF1">
    <property type="entry name" value="ANTI-SIGMA-E FACTOR RSEA"/>
    <property type="match status" value="1"/>
</dbReference>
<dbReference type="GO" id="GO:0016989">
    <property type="term" value="F:sigma factor antagonist activity"/>
    <property type="evidence" value="ECO:0007669"/>
    <property type="project" value="InterPro"/>
</dbReference>
<sequence>MTDQVKEQISALVDDALPQQERSLLLARMVSDTTLRETWSRYTLIQDALRNHLPERVEPGLSQRVMAALDAEADHDRSGTARPRFAGWARPLAGLAVAASVAVLAVVMFQPGDPGPGTGVQVADAGAPPVAEDYRRVDTSQWQGQQAPVSERLNQYLVNHNEFAARNGMPVVAPHVRIVGFDQERR</sequence>
<dbReference type="InterPro" id="IPR052383">
    <property type="entry name" value="Anti-sigma-E_RseA-like"/>
</dbReference>
<dbReference type="Proteomes" id="UP000287798">
    <property type="component" value="Unassembled WGS sequence"/>
</dbReference>
<accession>A0A426QHG6</accession>
<comment type="caution">
    <text evidence="3">The sequence shown here is derived from an EMBL/GenBank/DDBJ whole genome shotgun (WGS) entry which is preliminary data.</text>
</comment>
<dbReference type="Gene3D" id="1.10.10.880">
    <property type="entry name" value="Anti sigma-E protein RseA, N-terminal domain"/>
    <property type="match status" value="1"/>
</dbReference>
<dbReference type="SUPFAM" id="SSF89069">
    <property type="entry name" value="N-terminal, cytoplasmic domain of anti-sigmaE factor RseA"/>
    <property type="match status" value="1"/>
</dbReference>
<keyword evidence="4" id="KW-1185">Reference proteome</keyword>
<evidence type="ECO:0000313" key="4">
    <source>
        <dbReference type="Proteomes" id="UP000287798"/>
    </source>
</evidence>